<dbReference type="InterPro" id="IPR027417">
    <property type="entry name" value="P-loop_NTPase"/>
</dbReference>
<dbReference type="VEuPathDB" id="FungiDB:Z518_01005"/>
<dbReference type="PANTHER" id="PTHR36168:SF1">
    <property type="entry name" value="ORC1-LIKE AAA ATPASE DOMAIN-CONTAINING PROTEIN"/>
    <property type="match status" value="1"/>
</dbReference>
<dbReference type="SUPFAM" id="SSF52540">
    <property type="entry name" value="P-loop containing nucleoside triphosphate hydrolases"/>
    <property type="match status" value="1"/>
</dbReference>
<dbReference type="Pfam" id="PF01637">
    <property type="entry name" value="ATPase_2"/>
    <property type="match status" value="1"/>
</dbReference>
<protein>
    <submittedName>
        <fullName evidence="3">Rhinocladiella mackenziei CBS 650.93 unplaced genomic scaffold supercont1.1, whole genome shotgun sequence</fullName>
    </submittedName>
</protein>
<dbReference type="STRING" id="1442369.A0A0D2IV15"/>
<name>A0A0D2IV15_9EURO</name>
<dbReference type="HOGENOM" id="CLU_590713_0_0_1"/>
<dbReference type="Proteomes" id="UP000053617">
    <property type="component" value="Unassembled WGS sequence"/>
</dbReference>
<evidence type="ECO:0000259" key="2">
    <source>
        <dbReference type="Pfam" id="PF01637"/>
    </source>
</evidence>
<dbReference type="InterPro" id="IPR011579">
    <property type="entry name" value="ATPase_dom"/>
</dbReference>
<organism evidence="3 4">
    <name type="scientific">Rhinocladiella mackenziei CBS 650.93</name>
    <dbReference type="NCBI Taxonomy" id="1442369"/>
    <lineage>
        <taxon>Eukaryota</taxon>
        <taxon>Fungi</taxon>
        <taxon>Dikarya</taxon>
        <taxon>Ascomycota</taxon>
        <taxon>Pezizomycotina</taxon>
        <taxon>Eurotiomycetes</taxon>
        <taxon>Chaetothyriomycetidae</taxon>
        <taxon>Chaetothyriales</taxon>
        <taxon>Herpotrichiellaceae</taxon>
        <taxon>Rhinocladiella</taxon>
    </lineage>
</organism>
<evidence type="ECO:0000256" key="1">
    <source>
        <dbReference type="SAM" id="MobiDB-lite"/>
    </source>
</evidence>
<dbReference type="GO" id="GO:0005524">
    <property type="term" value="F:ATP binding"/>
    <property type="evidence" value="ECO:0007669"/>
    <property type="project" value="InterPro"/>
</dbReference>
<keyword evidence="4" id="KW-1185">Reference proteome</keyword>
<accession>A0A0D2IV15</accession>
<feature type="domain" description="ATPase" evidence="2">
    <location>
        <begin position="150"/>
        <end position="354"/>
    </location>
</feature>
<evidence type="ECO:0000313" key="4">
    <source>
        <dbReference type="Proteomes" id="UP000053617"/>
    </source>
</evidence>
<dbReference type="GeneID" id="25289076"/>
<dbReference type="OrthoDB" id="511599at2759"/>
<dbReference type="Gene3D" id="3.40.50.300">
    <property type="entry name" value="P-loop containing nucleotide triphosphate hydrolases"/>
    <property type="match status" value="1"/>
</dbReference>
<feature type="compositionally biased region" description="Polar residues" evidence="1">
    <location>
        <begin position="42"/>
        <end position="65"/>
    </location>
</feature>
<proteinExistence type="predicted"/>
<sequence>MASKFVVNAAFEARLLLRPPRQRGISPRTVLQLEYPTLQTLGSRSYSDSTSLKSAGSPEGSQSSGPKDKKWFSSETWDKVRGWGKALGLGAIGITFTGYVTQEMWKNWYEGFQRRAHESTRESAIYDQLKKGPIFRRAIKYTIPRKGLVEEIKDIVTPTEEDRLYSLIIGEHGTGKTSLIKLVVNGMDEPKGVVYVRIPNRCSLEVDVARAMQKSLGWGLDPLIDPSEPATLEEVLQTFSRLTTKYKQEYGRAPVLIVDNANRLAQKLPELLDLFQDYAKDAADEGTAVVVYVSSEGWVPRRMMGRSSWSRRGEIIEIGDVSKEEALHYLRLRNIDGEQAAQIYHLVGGRMIHLKFIADKLERNSLFEDTRQMMLNDAKGQLLDAEVLPKRRYHKEGAVIMRELLKKGSISWDAFYDLVDADAGDKLLEANIFAFHLNSQEITFQSTVMKRFCEENSALWQGN</sequence>
<gene>
    <name evidence="3" type="ORF">Z518_01005</name>
</gene>
<evidence type="ECO:0000313" key="3">
    <source>
        <dbReference type="EMBL" id="KIX09924.1"/>
    </source>
</evidence>
<dbReference type="AlphaFoldDB" id="A0A0D2IV15"/>
<dbReference type="RefSeq" id="XP_013277060.1">
    <property type="nucleotide sequence ID" value="XM_013421606.1"/>
</dbReference>
<dbReference type="PANTHER" id="PTHR36168">
    <property type="entry name" value="CHROMOSOME 1, WHOLE GENOME SHOTGUN SEQUENCE"/>
    <property type="match status" value="1"/>
</dbReference>
<feature type="region of interest" description="Disordered" evidence="1">
    <location>
        <begin position="42"/>
        <end position="71"/>
    </location>
</feature>
<dbReference type="EMBL" id="KN847475">
    <property type="protein sequence ID" value="KIX09924.1"/>
    <property type="molecule type" value="Genomic_DNA"/>
</dbReference>
<reference evidence="3 4" key="1">
    <citation type="submission" date="2015-01" db="EMBL/GenBank/DDBJ databases">
        <title>The Genome Sequence of Rhinocladiella mackenzie CBS 650.93.</title>
        <authorList>
            <consortium name="The Broad Institute Genomics Platform"/>
            <person name="Cuomo C."/>
            <person name="de Hoog S."/>
            <person name="Gorbushina A."/>
            <person name="Stielow B."/>
            <person name="Teixiera M."/>
            <person name="Abouelleil A."/>
            <person name="Chapman S.B."/>
            <person name="Priest M."/>
            <person name="Young S.K."/>
            <person name="Wortman J."/>
            <person name="Nusbaum C."/>
            <person name="Birren B."/>
        </authorList>
    </citation>
    <scope>NUCLEOTIDE SEQUENCE [LARGE SCALE GENOMIC DNA]</scope>
    <source>
        <strain evidence="3 4">CBS 650.93</strain>
    </source>
</reference>